<organism evidence="2 3">
    <name type="scientific">Acidianus sulfidivorans JP7</name>
    <dbReference type="NCBI Taxonomy" id="619593"/>
    <lineage>
        <taxon>Archaea</taxon>
        <taxon>Thermoproteota</taxon>
        <taxon>Thermoprotei</taxon>
        <taxon>Sulfolobales</taxon>
        <taxon>Sulfolobaceae</taxon>
        <taxon>Acidianus</taxon>
    </lineage>
</organism>
<dbReference type="Proteomes" id="UP000248410">
    <property type="component" value="Chromosome"/>
</dbReference>
<keyword evidence="3" id="KW-1185">Reference proteome</keyword>
<dbReference type="AlphaFoldDB" id="A0A2U9INA2"/>
<proteinExistence type="predicted"/>
<dbReference type="GeneID" id="36837889"/>
<dbReference type="EMBL" id="CP029288">
    <property type="protein sequence ID" value="AWR97485.1"/>
    <property type="molecule type" value="Genomic_DNA"/>
</dbReference>
<name>A0A2U9INA2_9CREN</name>
<gene>
    <name evidence="2" type="ORF">DFR86_07930</name>
</gene>
<dbReference type="RefSeq" id="WP_110380375.1">
    <property type="nucleotide sequence ID" value="NZ_CP029288.2"/>
</dbReference>
<evidence type="ECO:0000313" key="3">
    <source>
        <dbReference type="Proteomes" id="UP000248410"/>
    </source>
</evidence>
<evidence type="ECO:0000313" key="2">
    <source>
        <dbReference type="EMBL" id="AWR97485.1"/>
    </source>
</evidence>
<protein>
    <submittedName>
        <fullName evidence="2">Uncharacterized protein</fullName>
    </submittedName>
</protein>
<keyword evidence="1" id="KW-1133">Transmembrane helix</keyword>
<feature type="transmembrane region" description="Helical" evidence="1">
    <location>
        <begin position="299"/>
        <end position="316"/>
    </location>
</feature>
<keyword evidence="1" id="KW-0812">Transmembrane</keyword>
<accession>A0A2U9INA2</accession>
<keyword evidence="1" id="KW-0472">Membrane</keyword>
<dbReference type="OrthoDB" id="385969at2157"/>
<sequence>MKKIIVITFLIPLLLIPLSFASVPHNTTQYAYYSISYTKTANLTATHNMSNIKGSLAINASINLNISSTSLSNGKFNDTISIIGYVYHEINANISGLLVSSAHNTSIDDKISFVSNYSIENITEILSLLNMFNITYHKVGNTTFDNITVLYSINLAKVGEMTVILNGVKYTGYEYSVNGSITTMSTPASKYMIYSESTDNGTIVSLNNGLVYSASLSGQGITNVKFMIFNMTGKSNDEISVKLLSTNVKNSNSMGGIMPPIVKTSSVQQTSQSNAHTSQITSGNSQITSKANSISIKDIIIPAGVIASIAVLIILIRKLL</sequence>
<reference evidence="2 3" key="1">
    <citation type="submission" date="2018-05" db="EMBL/GenBank/DDBJ databases">
        <title>Complete Genome Sequences of Extremely Thermoacidophilic, Metal-Mobilizing Type-Strain Members of the Archaeal Family Sulfolobaceae: Acidianus brierleyi DSM-1651T, Acidianus sulfidivorans DSM-18786T, Metallosphaera hakonensis DSM-7519T, and Metallosphaera prunae DSM-10039T.</title>
        <authorList>
            <person name="Counts J.A."/>
            <person name="Kelly R.M."/>
        </authorList>
    </citation>
    <scope>NUCLEOTIDE SEQUENCE [LARGE SCALE GENOMIC DNA]</scope>
    <source>
        <strain evidence="2 3">JP7</strain>
    </source>
</reference>
<dbReference type="KEGG" id="asul:DFR86_07930"/>
<evidence type="ECO:0000256" key="1">
    <source>
        <dbReference type="SAM" id="Phobius"/>
    </source>
</evidence>